<name>A0A2P2P778_RHIMU</name>
<reference evidence="1" key="1">
    <citation type="submission" date="2018-02" db="EMBL/GenBank/DDBJ databases">
        <title>Rhizophora mucronata_Transcriptome.</title>
        <authorList>
            <person name="Meera S.P."/>
            <person name="Sreeshan A."/>
            <person name="Augustine A."/>
        </authorList>
    </citation>
    <scope>NUCLEOTIDE SEQUENCE</scope>
    <source>
        <tissue evidence="1">Leaf</tissue>
    </source>
</reference>
<proteinExistence type="predicted"/>
<organism evidence="1">
    <name type="scientific">Rhizophora mucronata</name>
    <name type="common">Asiatic mangrove</name>
    <dbReference type="NCBI Taxonomy" id="61149"/>
    <lineage>
        <taxon>Eukaryota</taxon>
        <taxon>Viridiplantae</taxon>
        <taxon>Streptophyta</taxon>
        <taxon>Embryophyta</taxon>
        <taxon>Tracheophyta</taxon>
        <taxon>Spermatophyta</taxon>
        <taxon>Magnoliopsida</taxon>
        <taxon>eudicotyledons</taxon>
        <taxon>Gunneridae</taxon>
        <taxon>Pentapetalae</taxon>
        <taxon>rosids</taxon>
        <taxon>fabids</taxon>
        <taxon>Malpighiales</taxon>
        <taxon>Rhizophoraceae</taxon>
        <taxon>Rhizophora</taxon>
    </lineage>
</organism>
<evidence type="ECO:0000313" key="1">
    <source>
        <dbReference type="EMBL" id="MBX50547.1"/>
    </source>
</evidence>
<protein>
    <submittedName>
        <fullName evidence="1">Uncharacterized protein</fullName>
    </submittedName>
</protein>
<dbReference type="EMBL" id="GGEC01070063">
    <property type="protein sequence ID" value="MBX50547.1"/>
    <property type="molecule type" value="Transcribed_RNA"/>
</dbReference>
<dbReference type="AlphaFoldDB" id="A0A2P2P778"/>
<accession>A0A2P2P778</accession>
<sequence>MVCEVNVDIIIWGYDHSSYAEVCVMLPSHISIDGSITGRRCYDIGFVDIYAH</sequence>